<dbReference type="Proteomes" id="UP000285757">
    <property type="component" value="Unassembled WGS sequence"/>
</dbReference>
<gene>
    <name evidence="2" type="ORF">BK671_02305</name>
</gene>
<dbReference type="EMBL" id="MOBU01000002">
    <property type="protein sequence ID" value="RON71857.1"/>
    <property type="molecule type" value="Genomic_DNA"/>
</dbReference>
<keyword evidence="1" id="KW-0472">Membrane</keyword>
<reference evidence="2 3" key="1">
    <citation type="submission" date="2016-10" db="EMBL/GenBank/DDBJ databases">
        <title>Comparative genome analysis of multiple Pseudomonas spp. focuses on biocontrol and plant growth promoting traits.</title>
        <authorList>
            <person name="Tao X.-Y."/>
            <person name="Taylor C.G."/>
        </authorList>
    </citation>
    <scope>NUCLEOTIDE SEQUENCE [LARGE SCALE GENOMIC DNA]</scope>
    <source>
        <strain evidence="2 3">24D3</strain>
    </source>
</reference>
<keyword evidence="1" id="KW-0812">Transmembrane</keyword>
<sequence length="175" mass="20127">MRIIRTRQRPFLVVIDVIFTVIAWIGLLYLLVRGLWPLIEPHEGVARIDSAAFDALGTLQIYLWVAVVNAVILIAWARYQHRKSRSFAQRRLPAPVVDDEGLSKSFKLCDDRLQKLRTPGVMTIHNDQEGDISNVVTHFWPVQQTELPPPLAPLEHPRVIFLHAEDDDNREPLTR</sequence>
<dbReference type="InterPro" id="IPR023829">
    <property type="entry name" value="PGA_PgaD"/>
</dbReference>
<dbReference type="NCBIfam" id="TIGR03940">
    <property type="entry name" value="PGA_PgaD"/>
    <property type="match status" value="1"/>
</dbReference>
<protein>
    <submittedName>
        <fullName evidence="2">Poly-beta-1,6-N-acetyl-D-glucosamine biosynthesis protein PgaD</fullName>
    </submittedName>
</protein>
<evidence type="ECO:0000313" key="3">
    <source>
        <dbReference type="Proteomes" id="UP000285757"/>
    </source>
</evidence>
<dbReference type="AlphaFoldDB" id="A0A423LU71"/>
<evidence type="ECO:0000256" key="1">
    <source>
        <dbReference type="SAM" id="Phobius"/>
    </source>
</evidence>
<feature type="transmembrane region" description="Helical" evidence="1">
    <location>
        <begin position="12"/>
        <end position="32"/>
    </location>
</feature>
<proteinExistence type="predicted"/>
<evidence type="ECO:0000313" key="2">
    <source>
        <dbReference type="EMBL" id="RON71857.1"/>
    </source>
</evidence>
<dbReference type="GO" id="GO:0043709">
    <property type="term" value="P:cell adhesion involved in single-species biofilm formation"/>
    <property type="evidence" value="ECO:0007669"/>
    <property type="project" value="InterPro"/>
</dbReference>
<feature type="transmembrane region" description="Helical" evidence="1">
    <location>
        <begin position="61"/>
        <end position="79"/>
    </location>
</feature>
<comment type="caution">
    <text evidence="2">The sequence shown here is derived from an EMBL/GenBank/DDBJ whole genome shotgun (WGS) entry which is preliminary data.</text>
</comment>
<dbReference type="RefSeq" id="WP_123529589.1">
    <property type="nucleotide sequence ID" value="NZ_MOBU01000002.1"/>
</dbReference>
<accession>A0A423LU71</accession>
<keyword evidence="1" id="KW-1133">Transmembrane helix</keyword>
<organism evidence="2 3">
    <name type="scientific">Pseudomonas fluorescens</name>
    <dbReference type="NCBI Taxonomy" id="294"/>
    <lineage>
        <taxon>Bacteria</taxon>
        <taxon>Pseudomonadati</taxon>
        <taxon>Pseudomonadota</taxon>
        <taxon>Gammaproteobacteria</taxon>
        <taxon>Pseudomonadales</taxon>
        <taxon>Pseudomonadaceae</taxon>
        <taxon>Pseudomonas</taxon>
    </lineage>
</organism>
<name>A0A423LU71_PSEFL</name>
<dbReference type="Pfam" id="PF13994">
    <property type="entry name" value="PgaD"/>
    <property type="match status" value="1"/>
</dbReference>